<evidence type="ECO:0000313" key="7">
    <source>
        <dbReference type="EMBL" id="MFC5728806.1"/>
    </source>
</evidence>
<comment type="similarity">
    <text evidence="5">Belongs to the binding-protein-dependent transport system permease family.</text>
</comment>
<reference evidence="8" key="1">
    <citation type="journal article" date="2019" name="Int. J. Syst. Evol. Microbiol.">
        <title>The Global Catalogue of Microorganisms (GCM) 10K type strain sequencing project: providing services to taxonomists for standard genome sequencing and annotation.</title>
        <authorList>
            <consortium name="The Broad Institute Genomics Platform"/>
            <consortium name="The Broad Institute Genome Sequencing Center for Infectious Disease"/>
            <person name="Wu L."/>
            <person name="Ma J."/>
        </authorList>
    </citation>
    <scope>NUCLEOTIDE SEQUENCE [LARGE SCALE GENOMIC DNA]</scope>
    <source>
        <strain evidence="8">YIM 94188</strain>
    </source>
</reference>
<dbReference type="RefSeq" id="WP_136433594.1">
    <property type="nucleotide sequence ID" value="NZ_JBHSNS010000002.1"/>
</dbReference>
<feature type="transmembrane region" description="Helical" evidence="5">
    <location>
        <begin position="12"/>
        <end position="36"/>
    </location>
</feature>
<keyword evidence="3 5" id="KW-1133">Transmembrane helix</keyword>
<keyword evidence="8" id="KW-1185">Reference proteome</keyword>
<evidence type="ECO:0000313" key="8">
    <source>
        <dbReference type="Proteomes" id="UP001596072"/>
    </source>
</evidence>
<feature type="transmembrane region" description="Helical" evidence="5">
    <location>
        <begin position="81"/>
        <end position="106"/>
    </location>
</feature>
<evidence type="ECO:0000256" key="4">
    <source>
        <dbReference type="ARBA" id="ARBA00023136"/>
    </source>
</evidence>
<organism evidence="7 8">
    <name type="scientific">Nocardioides vastitatis</name>
    <dbReference type="NCBI Taxonomy" id="2568655"/>
    <lineage>
        <taxon>Bacteria</taxon>
        <taxon>Bacillati</taxon>
        <taxon>Actinomycetota</taxon>
        <taxon>Actinomycetes</taxon>
        <taxon>Propionibacteriales</taxon>
        <taxon>Nocardioidaceae</taxon>
        <taxon>Nocardioides</taxon>
    </lineage>
</organism>
<evidence type="ECO:0000256" key="5">
    <source>
        <dbReference type="RuleBase" id="RU363032"/>
    </source>
</evidence>
<evidence type="ECO:0000256" key="2">
    <source>
        <dbReference type="ARBA" id="ARBA00022692"/>
    </source>
</evidence>
<dbReference type="PANTHER" id="PTHR43632">
    <property type="entry name" value="PERMEASE COMPONENT OF TUNGSTATE ABC TRANSPORTER"/>
    <property type="match status" value="1"/>
</dbReference>
<dbReference type="Proteomes" id="UP001596072">
    <property type="component" value="Unassembled WGS sequence"/>
</dbReference>
<comment type="subcellular location">
    <subcellularLocation>
        <location evidence="5">Cell membrane</location>
        <topology evidence="5">Multi-pass membrane protein</topology>
    </subcellularLocation>
    <subcellularLocation>
        <location evidence="1">Membrane</location>
        <topology evidence="1">Multi-pass membrane protein</topology>
    </subcellularLocation>
</comment>
<feature type="transmembrane region" description="Helical" evidence="5">
    <location>
        <begin position="187"/>
        <end position="208"/>
    </location>
</feature>
<feature type="domain" description="ABC transmembrane type-1" evidence="6">
    <location>
        <begin position="9"/>
        <end position="205"/>
    </location>
</feature>
<dbReference type="Gene3D" id="1.10.3720.10">
    <property type="entry name" value="MetI-like"/>
    <property type="match status" value="1"/>
</dbReference>
<dbReference type="NCBIfam" id="NF038017">
    <property type="entry name" value="ABC_perm1"/>
    <property type="match status" value="1"/>
</dbReference>
<evidence type="ECO:0000259" key="6">
    <source>
        <dbReference type="PROSITE" id="PS50928"/>
    </source>
</evidence>
<gene>
    <name evidence="7" type="ORF">ACFPQB_07740</name>
</gene>
<dbReference type="PROSITE" id="PS50928">
    <property type="entry name" value="ABC_TM1"/>
    <property type="match status" value="1"/>
</dbReference>
<dbReference type="EMBL" id="JBHSNS010000002">
    <property type="protein sequence ID" value="MFC5728806.1"/>
    <property type="molecule type" value="Genomic_DNA"/>
</dbReference>
<feature type="transmembrane region" description="Helical" evidence="5">
    <location>
        <begin position="48"/>
        <end position="69"/>
    </location>
</feature>
<keyword evidence="5" id="KW-0813">Transport</keyword>
<evidence type="ECO:0000256" key="1">
    <source>
        <dbReference type="ARBA" id="ARBA00004141"/>
    </source>
</evidence>
<dbReference type="InterPro" id="IPR000515">
    <property type="entry name" value="MetI-like"/>
</dbReference>
<dbReference type="PANTHER" id="PTHR43632:SF1">
    <property type="entry name" value="PERMEASE COMPONENT OF TUNGSTATE ABC TRANSPORTER"/>
    <property type="match status" value="1"/>
</dbReference>
<evidence type="ECO:0000256" key="3">
    <source>
        <dbReference type="ARBA" id="ARBA00022989"/>
    </source>
</evidence>
<protein>
    <submittedName>
        <fullName evidence="7">ABC transporter permease</fullName>
    </submittedName>
</protein>
<keyword evidence="4 5" id="KW-0472">Membrane</keyword>
<accession>A0ABW0ZGZ4</accession>
<dbReference type="InterPro" id="IPR035906">
    <property type="entry name" value="MetI-like_sf"/>
</dbReference>
<comment type="caution">
    <text evidence="7">The sequence shown here is derived from an EMBL/GenBank/DDBJ whole genome shotgun (WGS) entry which is preliminary data.</text>
</comment>
<name>A0ABW0ZGZ4_9ACTN</name>
<dbReference type="CDD" id="cd06261">
    <property type="entry name" value="TM_PBP2"/>
    <property type="match status" value="1"/>
</dbReference>
<sequence length="218" mass="22666">MVDPVYEVLARSALVSLTASLVAATIGIPLGTWLALARIPGRGFVTALVNTGMAVPTVVVGLFVALLLWRSGPLGDLGLIYTVRGMVIAQILIALPLITSITMAAVQLLPPELPGHLRSLGANRWQVVARIWVEARLPLLAAAMAGFGHAISEVGSATIVGGNIHGHTQVMTTAIVENVGRGEFGVALVYGGVLLSLAFVVNGLLASVQQRGGAWARR</sequence>
<dbReference type="InterPro" id="IPR049783">
    <property type="entry name" value="ABC_perm_TupB-like"/>
</dbReference>
<dbReference type="Pfam" id="PF00528">
    <property type="entry name" value="BPD_transp_1"/>
    <property type="match status" value="1"/>
</dbReference>
<proteinExistence type="inferred from homology"/>
<keyword evidence="2 5" id="KW-0812">Transmembrane</keyword>
<dbReference type="SUPFAM" id="SSF161098">
    <property type="entry name" value="MetI-like"/>
    <property type="match status" value="1"/>
</dbReference>